<dbReference type="Proteomes" id="UP000033956">
    <property type="component" value="Unassembled WGS sequence"/>
</dbReference>
<dbReference type="AlphaFoldDB" id="A0A0M2GX18"/>
<dbReference type="Pfam" id="PF00535">
    <property type="entry name" value="Glycos_transf_2"/>
    <property type="match status" value="1"/>
</dbReference>
<protein>
    <recommendedName>
        <fullName evidence="9">4,4'-diaponeurosporenoate glycosyltransferase</fullName>
    </recommendedName>
</protein>
<comment type="function">
    <text evidence="6">Catalyzes the glycosylation of 4,4'-diaponeurosporenoate, i.e. the esterification of glucose at the C1'' position with the carboxyl group of 4,4'-diaponeurosporenic acid, to form glycosyl-4,4'-diaponeurosporenoate. This is a step in the biosynthesis of staphyloxanthin, an orange pigment present in most staphylococci strains.</text>
</comment>
<gene>
    <name evidence="11" type="ORF">RS81_02742</name>
</gene>
<comment type="pathway">
    <text evidence="7">Carotenoid biosynthesis; staphyloxanthin biosynthesis; staphyloxanthin from farnesyl diphosphate: step 4/5.</text>
</comment>
<evidence type="ECO:0000256" key="7">
    <source>
        <dbReference type="ARBA" id="ARBA00037904"/>
    </source>
</evidence>
<proteinExistence type="inferred from homology"/>
<evidence type="ECO:0000313" key="12">
    <source>
        <dbReference type="Proteomes" id="UP000033956"/>
    </source>
</evidence>
<evidence type="ECO:0000256" key="1">
    <source>
        <dbReference type="ARBA" id="ARBA00004236"/>
    </source>
</evidence>
<evidence type="ECO:0000313" key="11">
    <source>
        <dbReference type="EMBL" id="KJL38468.1"/>
    </source>
</evidence>
<dbReference type="STRING" id="92835.RS81_02742"/>
<dbReference type="PANTHER" id="PTHR43646:SF2">
    <property type="entry name" value="GLYCOSYLTRANSFERASE 2-LIKE DOMAIN-CONTAINING PROTEIN"/>
    <property type="match status" value="1"/>
</dbReference>
<dbReference type="GO" id="GO:0016757">
    <property type="term" value="F:glycosyltransferase activity"/>
    <property type="evidence" value="ECO:0007669"/>
    <property type="project" value="UniProtKB-KW"/>
</dbReference>
<comment type="caution">
    <text evidence="11">The sequence shown here is derived from an EMBL/GenBank/DDBJ whole genome shotgun (WGS) entry which is preliminary data.</text>
</comment>
<evidence type="ECO:0000256" key="8">
    <source>
        <dbReference type="ARBA" id="ARBA00038120"/>
    </source>
</evidence>
<comment type="subcellular location">
    <subcellularLocation>
        <location evidence="1">Cell membrane</location>
    </subcellularLocation>
</comment>
<dbReference type="PATRIC" id="fig|92835.4.peg.2778"/>
<dbReference type="InterPro" id="IPR001173">
    <property type="entry name" value="Glyco_trans_2-like"/>
</dbReference>
<dbReference type="Gene3D" id="3.90.550.10">
    <property type="entry name" value="Spore Coat Polysaccharide Biosynthesis Protein SpsA, Chain A"/>
    <property type="match status" value="1"/>
</dbReference>
<organism evidence="11 12">
    <name type="scientific">Microbacterium terrae</name>
    <dbReference type="NCBI Taxonomy" id="69369"/>
    <lineage>
        <taxon>Bacteria</taxon>
        <taxon>Bacillati</taxon>
        <taxon>Actinomycetota</taxon>
        <taxon>Actinomycetes</taxon>
        <taxon>Micrococcales</taxon>
        <taxon>Microbacteriaceae</taxon>
        <taxon>Microbacterium</taxon>
    </lineage>
</organism>
<name>A0A0M2GX18_9MICO</name>
<evidence type="ECO:0000259" key="10">
    <source>
        <dbReference type="Pfam" id="PF00535"/>
    </source>
</evidence>
<sequence length="284" mass="30967">MSILSIVVPAHDEGPLIRATLVRMLADAEPGEFEVIVVANGCTDDTAAHAAAVPGVTVVEIAAASKIAALNAGDDAATGYPRAYIDADVDITTDALRALAAALSTAAEPRVAAPRIEIDAARSTFAVRAYYRVWELSDYRTTGHIGSGVYAVNAAGRERWTEFPDVIADDRFVQQRFHADERVSVADHSFTVAASRDMRTHIRRGIRIERGNRQLPATAQLAGQDPAARRYARLLSRVARRPPRWIDLPFYVYGFASTTLRGRRSIDGPTAWSRDDALRQEARA</sequence>
<dbReference type="EMBL" id="JYIZ01000055">
    <property type="protein sequence ID" value="KJL38468.1"/>
    <property type="molecule type" value="Genomic_DNA"/>
</dbReference>
<keyword evidence="5" id="KW-0472">Membrane</keyword>
<dbReference type="RefSeq" id="WP_052682592.1">
    <property type="nucleotide sequence ID" value="NZ_BAAAUP010000003.1"/>
</dbReference>
<keyword evidence="12" id="KW-1185">Reference proteome</keyword>
<evidence type="ECO:0000256" key="6">
    <source>
        <dbReference type="ARBA" id="ARBA00037281"/>
    </source>
</evidence>
<dbReference type="SUPFAM" id="SSF53448">
    <property type="entry name" value="Nucleotide-diphospho-sugar transferases"/>
    <property type="match status" value="1"/>
</dbReference>
<keyword evidence="3" id="KW-0328">Glycosyltransferase</keyword>
<dbReference type="PANTHER" id="PTHR43646">
    <property type="entry name" value="GLYCOSYLTRANSFERASE"/>
    <property type="match status" value="1"/>
</dbReference>
<keyword evidence="2" id="KW-1003">Cell membrane</keyword>
<evidence type="ECO:0000256" key="2">
    <source>
        <dbReference type="ARBA" id="ARBA00022475"/>
    </source>
</evidence>
<keyword evidence="4" id="KW-0808">Transferase</keyword>
<reference evidence="11 12" key="1">
    <citation type="submission" date="2015-02" db="EMBL/GenBank/DDBJ databases">
        <title>Draft genome sequences of ten Microbacterium spp. with emphasis on heavy metal contaminated environments.</title>
        <authorList>
            <person name="Corretto E."/>
        </authorList>
    </citation>
    <scope>NUCLEOTIDE SEQUENCE [LARGE SCALE GENOMIC DNA]</scope>
    <source>
        <strain evidence="11 12">DSM 12510</strain>
    </source>
</reference>
<evidence type="ECO:0000256" key="4">
    <source>
        <dbReference type="ARBA" id="ARBA00022679"/>
    </source>
</evidence>
<evidence type="ECO:0000256" key="9">
    <source>
        <dbReference type="ARBA" id="ARBA00040345"/>
    </source>
</evidence>
<accession>A0A0M2GX18</accession>
<evidence type="ECO:0000256" key="3">
    <source>
        <dbReference type="ARBA" id="ARBA00022676"/>
    </source>
</evidence>
<dbReference type="InterPro" id="IPR029044">
    <property type="entry name" value="Nucleotide-diphossugar_trans"/>
</dbReference>
<evidence type="ECO:0000256" key="5">
    <source>
        <dbReference type="ARBA" id="ARBA00023136"/>
    </source>
</evidence>
<feature type="domain" description="Glycosyltransferase 2-like" evidence="10">
    <location>
        <begin position="5"/>
        <end position="157"/>
    </location>
</feature>
<dbReference type="GO" id="GO:0005886">
    <property type="term" value="C:plasma membrane"/>
    <property type="evidence" value="ECO:0007669"/>
    <property type="project" value="UniProtKB-SubCell"/>
</dbReference>
<comment type="similarity">
    <text evidence="8">Belongs to the glycosyltransferase 2 family. CrtQ subfamily.</text>
</comment>